<keyword evidence="13 19" id="KW-1133">Transmembrane helix</keyword>
<dbReference type="GO" id="GO:0004605">
    <property type="term" value="F:phosphatidate cytidylyltransferase activity"/>
    <property type="evidence" value="ECO:0007669"/>
    <property type="project" value="UniProtKB-EC"/>
</dbReference>
<dbReference type="Pfam" id="PF01148">
    <property type="entry name" value="CTP_transf_1"/>
    <property type="match status" value="1"/>
</dbReference>
<dbReference type="AlphaFoldDB" id="K2N8F4"/>
<proteinExistence type="inferred from homology"/>
<keyword evidence="14" id="KW-0443">Lipid metabolism</keyword>
<feature type="transmembrane region" description="Helical" evidence="19">
    <location>
        <begin position="93"/>
        <end position="119"/>
    </location>
</feature>
<sequence>MSGAQQGKGAKPARSNLQLRIMSALVLGALVLIVTYFGGVAFRILSAAIAAAIFYEWTAMRQDRVPPVHLAIAVVLLAVILLAMVLGQAATTVILLLLGGLVLLAAHGLVSGAGLASTAGLAYAAGPALALAYLRGGDAAGLLAILFLFAVVWTTDTMAYFTGRAIGGAKLAPSISPGKTWSGAIGGALFALLAGVAFAFHDKAVYGALIVGGVALLLAVVSEVGDLFESALKRRQGVKDSSNLIPGHGGVMDRVDGLMVAALVFYVIAALIAGPDTPAHAFFRF</sequence>
<evidence type="ECO:0000313" key="20">
    <source>
        <dbReference type="EMBL" id="EKF43758.1"/>
    </source>
</evidence>
<evidence type="ECO:0000256" key="6">
    <source>
        <dbReference type="ARBA" id="ARBA00012487"/>
    </source>
</evidence>
<dbReference type="GO" id="GO:0016024">
    <property type="term" value="P:CDP-diacylglycerol biosynthetic process"/>
    <property type="evidence" value="ECO:0007669"/>
    <property type="project" value="UniProtKB-UniPathway"/>
</dbReference>
<comment type="catalytic activity">
    <reaction evidence="1 18">
        <text>a 1,2-diacyl-sn-glycero-3-phosphate + CTP + H(+) = a CDP-1,2-diacyl-sn-glycerol + diphosphate</text>
        <dbReference type="Rhea" id="RHEA:16229"/>
        <dbReference type="ChEBI" id="CHEBI:15378"/>
        <dbReference type="ChEBI" id="CHEBI:33019"/>
        <dbReference type="ChEBI" id="CHEBI:37563"/>
        <dbReference type="ChEBI" id="CHEBI:58332"/>
        <dbReference type="ChEBI" id="CHEBI:58608"/>
        <dbReference type="EC" id="2.7.7.41"/>
    </reaction>
</comment>
<dbReference type="Proteomes" id="UP000007374">
    <property type="component" value="Unassembled WGS sequence"/>
</dbReference>
<dbReference type="RefSeq" id="WP_009755893.1">
    <property type="nucleotide sequence ID" value="NZ_AMSI01000002.1"/>
</dbReference>
<keyword evidence="8" id="KW-1003">Cell membrane</keyword>
<evidence type="ECO:0000256" key="14">
    <source>
        <dbReference type="ARBA" id="ARBA00023098"/>
    </source>
</evidence>
<dbReference type="PROSITE" id="PS01315">
    <property type="entry name" value="CDS"/>
    <property type="match status" value="1"/>
</dbReference>
<feature type="transmembrane region" description="Helical" evidence="19">
    <location>
        <begin position="181"/>
        <end position="200"/>
    </location>
</feature>
<feature type="transmembrane region" description="Helical" evidence="19">
    <location>
        <begin position="21"/>
        <end position="54"/>
    </location>
</feature>
<dbReference type="PATRIC" id="fig|1231190.3.peg.643"/>
<gene>
    <name evidence="20" type="ORF">NA8A_03060</name>
</gene>
<dbReference type="UniPathway" id="UPA00557">
    <property type="reaction ID" value="UER00614"/>
</dbReference>
<comment type="subcellular location">
    <subcellularLocation>
        <location evidence="2">Cell membrane</location>
        <topology evidence="2">Multi-pass membrane protein</topology>
    </subcellularLocation>
</comment>
<evidence type="ECO:0000256" key="4">
    <source>
        <dbReference type="ARBA" id="ARBA00005189"/>
    </source>
</evidence>
<comment type="similarity">
    <text evidence="5 18">Belongs to the CDS family.</text>
</comment>
<keyword evidence="12 18" id="KW-0548">Nucleotidyltransferase</keyword>
<evidence type="ECO:0000256" key="13">
    <source>
        <dbReference type="ARBA" id="ARBA00022989"/>
    </source>
</evidence>
<dbReference type="STRING" id="721133.SAMN05216176_101704"/>
<evidence type="ECO:0000256" key="10">
    <source>
        <dbReference type="ARBA" id="ARBA00022679"/>
    </source>
</evidence>
<comment type="pathway">
    <text evidence="3 18">Phospholipid metabolism; CDP-diacylglycerol biosynthesis; CDP-diacylglycerol from sn-glycerol 3-phosphate: step 3/3.</text>
</comment>
<evidence type="ECO:0000256" key="11">
    <source>
        <dbReference type="ARBA" id="ARBA00022692"/>
    </source>
</evidence>
<keyword evidence="9" id="KW-0444">Lipid biosynthesis</keyword>
<dbReference type="PANTHER" id="PTHR46382:SF1">
    <property type="entry name" value="PHOSPHATIDATE CYTIDYLYLTRANSFERASE"/>
    <property type="match status" value="1"/>
</dbReference>
<organism evidence="20 21">
    <name type="scientific">Nitratireductor indicus C115</name>
    <dbReference type="NCBI Taxonomy" id="1231190"/>
    <lineage>
        <taxon>Bacteria</taxon>
        <taxon>Pseudomonadati</taxon>
        <taxon>Pseudomonadota</taxon>
        <taxon>Alphaproteobacteria</taxon>
        <taxon>Hyphomicrobiales</taxon>
        <taxon>Phyllobacteriaceae</taxon>
        <taxon>Nitratireductor</taxon>
    </lineage>
</organism>
<dbReference type="GO" id="GO:0005886">
    <property type="term" value="C:plasma membrane"/>
    <property type="evidence" value="ECO:0007669"/>
    <property type="project" value="UniProtKB-SubCell"/>
</dbReference>
<keyword evidence="16" id="KW-0594">Phospholipid biosynthesis</keyword>
<evidence type="ECO:0000256" key="19">
    <source>
        <dbReference type="SAM" id="Phobius"/>
    </source>
</evidence>
<feature type="transmembrane region" description="Helical" evidence="19">
    <location>
        <begin position="257"/>
        <end position="275"/>
    </location>
</feature>
<evidence type="ECO:0000256" key="12">
    <source>
        <dbReference type="ARBA" id="ARBA00022695"/>
    </source>
</evidence>
<evidence type="ECO:0000256" key="17">
    <source>
        <dbReference type="ARBA" id="ARBA00023264"/>
    </source>
</evidence>
<evidence type="ECO:0000256" key="16">
    <source>
        <dbReference type="ARBA" id="ARBA00023209"/>
    </source>
</evidence>
<keyword evidence="15 19" id="KW-0472">Membrane</keyword>
<keyword evidence="11 18" id="KW-0812">Transmembrane</keyword>
<dbReference type="OrthoDB" id="9799199at2"/>
<evidence type="ECO:0000313" key="21">
    <source>
        <dbReference type="Proteomes" id="UP000007374"/>
    </source>
</evidence>
<protein>
    <recommendedName>
        <fullName evidence="7 18">Phosphatidate cytidylyltransferase</fullName>
        <ecNumber evidence="6 18">2.7.7.41</ecNumber>
    </recommendedName>
</protein>
<evidence type="ECO:0000256" key="18">
    <source>
        <dbReference type="RuleBase" id="RU003938"/>
    </source>
</evidence>
<keyword evidence="10 18" id="KW-0808">Transferase</keyword>
<feature type="transmembrane region" description="Helical" evidence="19">
    <location>
        <begin position="139"/>
        <end position="161"/>
    </location>
</feature>
<name>K2N8F4_9HYPH</name>
<evidence type="ECO:0000256" key="8">
    <source>
        <dbReference type="ARBA" id="ARBA00022475"/>
    </source>
</evidence>
<dbReference type="InterPro" id="IPR000374">
    <property type="entry name" value="PC_trans"/>
</dbReference>
<dbReference type="PANTHER" id="PTHR46382">
    <property type="entry name" value="PHOSPHATIDATE CYTIDYLYLTRANSFERASE"/>
    <property type="match status" value="1"/>
</dbReference>
<evidence type="ECO:0000256" key="15">
    <source>
        <dbReference type="ARBA" id="ARBA00023136"/>
    </source>
</evidence>
<evidence type="ECO:0000256" key="7">
    <source>
        <dbReference type="ARBA" id="ARBA00019373"/>
    </source>
</evidence>
<evidence type="ECO:0000256" key="1">
    <source>
        <dbReference type="ARBA" id="ARBA00001698"/>
    </source>
</evidence>
<comment type="caution">
    <text evidence="20">The sequence shown here is derived from an EMBL/GenBank/DDBJ whole genome shotgun (WGS) entry which is preliminary data.</text>
</comment>
<dbReference type="EC" id="2.7.7.41" evidence="6 18"/>
<feature type="transmembrane region" description="Helical" evidence="19">
    <location>
        <begin position="66"/>
        <end position="86"/>
    </location>
</feature>
<reference evidence="20 21" key="1">
    <citation type="journal article" date="2012" name="J. Bacteriol.">
        <title>Genome Sequence of Nitratireductor indicus Type Strain C115.</title>
        <authorList>
            <person name="Lai Q."/>
            <person name="Li G."/>
            <person name="Yu Z."/>
            <person name="Shao Z."/>
        </authorList>
    </citation>
    <scope>NUCLEOTIDE SEQUENCE [LARGE SCALE GENOMIC DNA]</scope>
    <source>
        <strain evidence="20 21">C115</strain>
    </source>
</reference>
<evidence type="ECO:0000256" key="9">
    <source>
        <dbReference type="ARBA" id="ARBA00022516"/>
    </source>
</evidence>
<evidence type="ECO:0000256" key="2">
    <source>
        <dbReference type="ARBA" id="ARBA00004651"/>
    </source>
</evidence>
<keyword evidence="17" id="KW-1208">Phospholipid metabolism</keyword>
<comment type="pathway">
    <text evidence="4">Lipid metabolism.</text>
</comment>
<feature type="transmembrane region" description="Helical" evidence="19">
    <location>
        <begin position="206"/>
        <end position="225"/>
    </location>
</feature>
<evidence type="ECO:0000256" key="3">
    <source>
        <dbReference type="ARBA" id="ARBA00005119"/>
    </source>
</evidence>
<evidence type="ECO:0000256" key="5">
    <source>
        <dbReference type="ARBA" id="ARBA00010185"/>
    </source>
</evidence>
<keyword evidence="21" id="KW-1185">Reference proteome</keyword>
<dbReference type="eggNOG" id="COG0575">
    <property type="taxonomic scope" value="Bacteria"/>
</dbReference>
<dbReference type="EMBL" id="AMSI01000002">
    <property type="protein sequence ID" value="EKF43758.1"/>
    <property type="molecule type" value="Genomic_DNA"/>
</dbReference>
<accession>K2N8F4</accession>